<proteinExistence type="predicted"/>
<evidence type="ECO:0000313" key="2">
    <source>
        <dbReference type="Proteomes" id="UP000500895"/>
    </source>
</evidence>
<dbReference type="RefSeq" id="WP_244607462.1">
    <property type="nucleotide sequence ID" value="NZ_CP029427.2"/>
</dbReference>
<dbReference type="Proteomes" id="UP000500895">
    <property type="component" value="Chromosome"/>
</dbReference>
<reference evidence="1 2" key="1">
    <citation type="journal article" date="2020" name="Int. J. Syst. Evol. Microbiol.">
        <title>Description and complete genome sequences of Bradyrhizobium symbiodeficiens sp. nov., a non-symbiotic bacterium associated with legumes native to Canada.</title>
        <authorList>
            <person name="Bromfield E.S.P."/>
            <person name="Cloutier S."/>
            <person name="Nguyen H.D.T."/>
        </authorList>
    </citation>
    <scope>NUCLEOTIDE SEQUENCE [LARGE SCALE GENOMIC DNA]</scope>
    <source>
        <strain evidence="1 2">101S1MB</strain>
    </source>
</reference>
<sequence>MASEPDAARPSGSHMLQSTEEPQRLLRAWQLAVLRFAVTLDEPDRLNVVALATELDRLGGRRELDDTLHFFRRSSSKLCAAIHGQQQNADATLDGFFSQIEEPRLRLAFAAAIGMTHSAPVTPGVRSKLRADLFKGLTARRPVSL</sequence>
<dbReference type="AlphaFoldDB" id="A0A2U8QM66"/>
<name>A0A2U8QM66_9BRAD</name>
<gene>
    <name evidence="1" type="ORF">HAV00_17650</name>
</gene>
<accession>A0A2U8QM66</accession>
<protein>
    <submittedName>
        <fullName evidence="1">Uncharacterized protein</fullName>
    </submittedName>
</protein>
<evidence type="ECO:0000313" key="1">
    <source>
        <dbReference type="EMBL" id="QIP10932.2"/>
    </source>
</evidence>
<organism evidence="1 2">
    <name type="scientific">Bradyrhizobium symbiodeficiens</name>
    <dbReference type="NCBI Taxonomy" id="1404367"/>
    <lineage>
        <taxon>Bacteria</taxon>
        <taxon>Pseudomonadati</taxon>
        <taxon>Pseudomonadota</taxon>
        <taxon>Alphaproteobacteria</taxon>
        <taxon>Hyphomicrobiales</taxon>
        <taxon>Nitrobacteraceae</taxon>
        <taxon>Bradyrhizobium</taxon>
    </lineage>
</organism>
<dbReference type="EMBL" id="CP050066">
    <property type="protein sequence ID" value="QIP10932.2"/>
    <property type="molecule type" value="Genomic_DNA"/>
</dbReference>